<dbReference type="InterPro" id="IPR005225">
    <property type="entry name" value="Small_GTP-bd"/>
</dbReference>
<protein>
    <submittedName>
        <fullName evidence="4">Ras and EF-hand domain-containing protein</fullName>
    </submittedName>
</protein>
<keyword evidence="1" id="KW-0547">Nucleotide-binding</keyword>
<dbReference type="CDD" id="cd00154">
    <property type="entry name" value="Rab"/>
    <property type="match status" value="1"/>
</dbReference>
<dbReference type="NCBIfam" id="TIGR00231">
    <property type="entry name" value="small_GTP"/>
    <property type="match status" value="1"/>
</dbReference>
<dbReference type="PROSITE" id="PS51419">
    <property type="entry name" value="RAB"/>
    <property type="match status" value="1"/>
</dbReference>
<feature type="region of interest" description="Disordered" evidence="3">
    <location>
        <begin position="44"/>
        <end position="67"/>
    </location>
</feature>
<feature type="compositionally biased region" description="Polar residues" evidence="3">
    <location>
        <begin position="44"/>
        <end position="55"/>
    </location>
</feature>
<organism evidence="4 5">
    <name type="scientific">Holothuria leucospilota</name>
    <name type="common">Black long sea cucumber</name>
    <name type="synonym">Mertensiothuria leucospilota</name>
    <dbReference type="NCBI Taxonomy" id="206669"/>
    <lineage>
        <taxon>Eukaryota</taxon>
        <taxon>Metazoa</taxon>
        <taxon>Echinodermata</taxon>
        <taxon>Eleutherozoa</taxon>
        <taxon>Echinozoa</taxon>
        <taxon>Holothuroidea</taxon>
        <taxon>Aspidochirotacea</taxon>
        <taxon>Aspidochirotida</taxon>
        <taxon>Holothuriidae</taxon>
        <taxon>Holothuria</taxon>
    </lineage>
</organism>
<dbReference type="InterPro" id="IPR001806">
    <property type="entry name" value="Small_GTPase"/>
</dbReference>
<name>A0A9Q0YIZ1_HOLLE</name>
<dbReference type="Pfam" id="PF00071">
    <property type="entry name" value="Ras"/>
    <property type="match status" value="1"/>
</dbReference>
<evidence type="ECO:0000313" key="5">
    <source>
        <dbReference type="Proteomes" id="UP001152320"/>
    </source>
</evidence>
<dbReference type="AlphaFoldDB" id="A0A9Q0YIZ1"/>
<dbReference type="FunFam" id="3.40.50.300:FF:001447">
    <property type="entry name" value="Ras-related protein Rab-1B"/>
    <property type="match status" value="1"/>
</dbReference>
<dbReference type="InterPro" id="IPR027417">
    <property type="entry name" value="P-loop_NTPase"/>
</dbReference>
<dbReference type="SUPFAM" id="SSF52540">
    <property type="entry name" value="P-loop containing nucleoside triphosphate hydrolases"/>
    <property type="match status" value="1"/>
</dbReference>
<proteinExistence type="predicted"/>
<dbReference type="GO" id="GO:0003924">
    <property type="term" value="F:GTPase activity"/>
    <property type="evidence" value="ECO:0007669"/>
    <property type="project" value="InterPro"/>
</dbReference>
<dbReference type="EMBL" id="JAIZAY010000019">
    <property type="protein sequence ID" value="KAJ8023398.1"/>
    <property type="molecule type" value="Genomic_DNA"/>
</dbReference>
<keyword evidence="5" id="KW-1185">Reference proteome</keyword>
<sequence length="290" mass="32814">MDNVIDETDSGFMAVRPSTLHHNSTSLAEELAQSLHSEFEEISSTEVDNHFSQPPSKLRQGGGAHHHCSTYTQRAEINSSTETASIENVPNGPWEGCNYTVVDFQVKIMSVKGNSVAIQLWDTAGQERFRRITRHYFRKSDAVIVVYNVTSEKSFLSVRNLMTSIEEVTDEHVVRVVIGNKVDLEDLRQMQKKRGEEIADVSMKDCEELNPFVSDEHECDENYNMSLQGHIFATQTYQSLFYEASAKSGVTAADCIEELAHKLLEKEDREMEEALKIINEVVAKKKCCRS</sequence>
<keyword evidence="2" id="KW-0342">GTP-binding</keyword>
<evidence type="ECO:0000256" key="2">
    <source>
        <dbReference type="ARBA" id="ARBA00023134"/>
    </source>
</evidence>
<evidence type="ECO:0000256" key="1">
    <source>
        <dbReference type="ARBA" id="ARBA00022741"/>
    </source>
</evidence>
<dbReference type="InterPro" id="IPR050227">
    <property type="entry name" value="Rab"/>
</dbReference>
<comment type="caution">
    <text evidence="4">The sequence shown here is derived from an EMBL/GenBank/DDBJ whole genome shotgun (WGS) entry which is preliminary data.</text>
</comment>
<accession>A0A9Q0YIZ1</accession>
<dbReference type="SMART" id="SM00174">
    <property type="entry name" value="RHO"/>
    <property type="match status" value="1"/>
</dbReference>
<evidence type="ECO:0000256" key="3">
    <source>
        <dbReference type="SAM" id="MobiDB-lite"/>
    </source>
</evidence>
<dbReference type="SMART" id="SM00173">
    <property type="entry name" value="RAS"/>
    <property type="match status" value="1"/>
</dbReference>
<gene>
    <name evidence="4" type="ORF">HOLleu_35831</name>
</gene>
<dbReference type="PROSITE" id="PS51421">
    <property type="entry name" value="RAS"/>
    <property type="match status" value="1"/>
</dbReference>
<dbReference type="GO" id="GO:0005525">
    <property type="term" value="F:GTP binding"/>
    <property type="evidence" value="ECO:0007669"/>
    <property type="project" value="UniProtKB-KW"/>
</dbReference>
<dbReference type="PANTHER" id="PTHR47977">
    <property type="entry name" value="RAS-RELATED PROTEIN RAB"/>
    <property type="match status" value="1"/>
</dbReference>
<evidence type="ECO:0000313" key="4">
    <source>
        <dbReference type="EMBL" id="KAJ8023398.1"/>
    </source>
</evidence>
<dbReference type="PRINTS" id="PR00449">
    <property type="entry name" value="RASTRNSFRMNG"/>
</dbReference>
<dbReference type="Proteomes" id="UP001152320">
    <property type="component" value="Chromosome 19"/>
</dbReference>
<dbReference type="SMART" id="SM00175">
    <property type="entry name" value="RAB"/>
    <property type="match status" value="1"/>
</dbReference>
<reference evidence="4" key="1">
    <citation type="submission" date="2021-10" db="EMBL/GenBank/DDBJ databases">
        <title>Tropical sea cucumber genome reveals ecological adaptation and Cuvierian tubules defense mechanism.</title>
        <authorList>
            <person name="Chen T."/>
        </authorList>
    </citation>
    <scope>NUCLEOTIDE SEQUENCE</scope>
    <source>
        <strain evidence="4">Nanhai2018</strain>
        <tissue evidence="4">Muscle</tissue>
    </source>
</reference>
<dbReference type="Gene3D" id="3.40.50.300">
    <property type="entry name" value="P-loop containing nucleotide triphosphate hydrolases"/>
    <property type="match status" value="1"/>
</dbReference>